<sequence length="192" mass="21255">MFKLVIITGPDFFPEEAGAAASLLGELDCRIHLRKPGSTELQMRGLIEALPEEFRPRLTLQEHLQLATEYGVGGVHPTSRFPEIPPCWRGLVSRSCHSLDEVAACQDADYLFLSPIFDSISKSGYRSAFTDAQLRSASEIDGHVYALGGVRPENFPLLKEYGFGGAALLGHVWRDCSPEGIRRVSEEIKSYM</sequence>
<dbReference type="GO" id="GO:0005737">
    <property type="term" value="C:cytoplasm"/>
    <property type="evidence" value="ECO:0007669"/>
    <property type="project" value="TreeGrafter"/>
</dbReference>
<gene>
    <name evidence="4" type="ORF">IAC35_02335</name>
</gene>
<evidence type="ECO:0000313" key="4">
    <source>
        <dbReference type="EMBL" id="HIT46678.1"/>
    </source>
</evidence>
<dbReference type="AlphaFoldDB" id="A0A9D1GMH8"/>
<dbReference type="InterPro" id="IPR036206">
    <property type="entry name" value="ThiamineP_synth_sf"/>
</dbReference>
<dbReference type="PANTHER" id="PTHR20857">
    <property type="entry name" value="THIAMINE-PHOSPHATE PYROPHOSPHORYLASE"/>
    <property type="match status" value="1"/>
</dbReference>
<reference evidence="4" key="2">
    <citation type="journal article" date="2021" name="PeerJ">
        <title>Extensive microbial diversity within the chicken gut microbiome revealed by metagenomics and culture.</title>
        <authorList>
            <person name="Gilroy R."/>
            <person name="Ravi A."/>
            <person name="Getino M."/>
            <person name="Pursley I."/>
            <person name="Horton D.L."/>
            <person name="Alikhan N.F."/>
            <person name="Baker D."/>
            <person name="Gharbi K."/>
            <person name="Hall N."/>
            <person name="Watson M."/>
            <person name="Adriaenssens E.M."/>
            <person name="Foster-Nyarko E."/>
            <person name="Jarju S."/>
            <person name="Secka A."/>
            <person name="Antonio M."/>
            <person name="Oren A."/>
            <person name="Chaudhuri R.R."/>
            <person name="La Ragione R."/>
            <person name="Hildebrand F."/>
            <person name="Pallen M.J."/>
        </authorList>
    </citation>
    <scope>NUCLEOTIDE SEQUENCE</scope>
    <source>
        <strain evidence="4">ChiHecec2B26-709</strain>
    </source>
</reference>
<proteinExistence type="predicted"/>
<dbReference type="Gene3D" id="3.20.20.70">
    <property type="entry name" value="Aldolase class I"/>
    <property type="match status" value="1"/>
</dbReference>
<dbReference type="PANTHER" id="PTHR20857:SF15">
    <property type="entry name" value="THIAMINE-PHOSPHATE SYNTHASE"/>
    <property type="match status" value="1"/>
</dbReference>
<reference evidence="4" key="1">
    <citation type="submission" date="2020-10" db="EMBL/GenBank/DDBJ databases">
        <authorList>
            <person name="Gilroy R."/>
        </authorList>
    </citation>
    <scope>NUCLEOTIDE SEQUENCE</scope>
    <source>
        <strain evidence="4">ChiHecec2B26-709</strain>
    </source>
</reference>
<dbReference type="GO" id="GO:0009228">
    <property type="term" value="P:thiamine biosynthetic process"/>
    <property type="evidence" value="ECO:0007669"/>
    <property type="project" value="UniProtKB-KW"/>
</dbReference>
<evidence type="ECO:0000256" key="1">
    <source>
        <dbReference type="ARBA" id="ARBA00004948"/>
    </source>
</evidence>
<dbReference type="InterPro" id="IPR022998">
    <property type="entry name" value="ThiamineP_synth_TenI"/>
</dbReference>
<keyword evidence="2" id="KW-0784">Thiamine biosynthesis</keyword>
<comment type="caution">
    <text evidence="4">The sequence shown here is derived from an EMBL/GenBank/DDBJ whole genome shotgun (WGS) entry which is preliminary data.</text>
</comment>
<dbReference type="SUPFAM" id="SSF51391">
    <property type="entry name" value="Thiamin phosphate synthase"/>
    <property type="match status" value="1"/>
</dbReference>
<evidence type="ECO:0000313" key="5">
    <source>
        <dbReference type="Proteomes" id="UP000886881"/>
    </source>
</evidence>
<dbReference type="GO" id="GO:0004789">
    <property type="term" value="F:thiamine-phosphate diphosphorylase activity"/>
    <property type="evidence" value="ECO:0007669"/>
    <property type="project" value="TreeGrafter"/>
</dbReference>
<dbReference type="InterPro" id="IPR013785">
    <property type="entry name" value="Aldolase_TIM"/>
</dbReference>
<evidence type="ECO:0000259" key="3">
    <source>
        <dbReference type="Pfam" id="PF02581"/>
    </source>
</evidence>
<dbReference type="Proteomes" id="UP000886881">
    <property type="component" value="Unassembled WGS sequence"/>
</dbReference>
<dbReference type="EMBL" id="DVLC01000044">
    <property type="protein sequence ID" value="HIT46678.1"/>
    <property type="molecule type" value="Genomic_DNA"/>
</dbReference>
<dbReference type="Pfam" id="PF02581">
    <property type="entry name" value="TMP-TENI"/>
    <property type="match status" value="1"/>
</dbReference>
<organism evidence="4 5">
    <name type="scientific">Candidatus Cryptobacteroides merdipullorum</name>
    <dbReference type="NCBI Taxonomy" id="2840771"/>
    <lineage>
        <taxon>Bacteria</taxon>
        <taxon>Pseudomonadati</taxon>
        <taxon>Bacteroidota</taxon>
        <taxon>Bacteroidia</taxon>
        <taxon>Bacteroidales</taxon>
        <taxon>Candidatus Cryptobacteroides</taxon>
    </lineage>
</organism>
<accession>A0A9D1GMH8</accession>
<comment type="pathway">
    <text evidence="1">Cofactor biosynthesis; thiamine diphosphate biosynthesis.</text>
</comment>
<protein>
    <submittedName>
        <fullName evidence="4">Thiamine phosphate synthase</fullName>
    </submittedName>
</protein>
<feature type="domain" description="Thiamine phosphate synthase/TenI" evidence="3">
    <location>
        <begin position="48"/>
        <end position="169"/>
    </location>
</feature>
<evidence type="ECO:0000256" key="2">
    <source>
        <dbReference type="ARBA" id="ARBA00022977"/>
    </source>
</evidence>
<name>A0A9D1GMH8_9BACT</name>
<dbReference type="CDD" id="cd00564">
    <property type="entry name" value="TMP_TenI"/>
    <property type="match status" value="1"/>
</dbReference>